<keyword evidence="2" id="KW-1185">Reference proteome</keyword>
<protein>
    <submittedName>
        <fullName evidence="1">Uncharacterized protein</fullName>
    </submittedName>
</protein>
<dbReference type="VEuPathDB" id="FungiDB:FMAN_15132"/>
<comment type="caution">
    <text evidence="1">The sequence shown here is derived from an EMBL/GenBank/DDBJ whole genome shotgun (WGS) entry which is preliminary data.</text>
</comment>
<dbReference type="RefSeq" id="XP_041688198.1">
    <property type="nucleotide sequence ID" value="XM_041822527.1"/>
</dbReference>
<name>A0A1L7U8U7_FUSMA</name>
<evidence type="ECO:0000313" key="2">
    <source>
        <dbReference type="Proteomes" id="UP000184255"/>
    </source>
</evidence>
<reference evidence="2" key="1">
    <citation type="journal article" date="2016" name="Genome Biol. Evol.">
        <title>Comparative 'omics' of the Fusarium fujikuroi species complex highlights differences in genetic potential and metabolite synthesis.</title>
        <authorList>
            <person name="Niehaus E.-M."/>
            <person name="Muensterkoetter M."/>
            <person name="Proctor R.H."/>
            <person name="Brown D.W."/>
            <person name="Sharon A."/>
            <person name="Idan Y."/>
            <person name="Oren-Young L."/>
            <person name="Sieber C.M."/>
            <person name="Novak O."/>
            <person name="Pencik A."/>
            <person name="Tarkowska D."/>
            <person name="Hromadova K."/>
            <person name="Freeman S."/>
            <person name="Maymon M."/>
            <person name="Elazar M."/>
            <person name="Youssef S.A."/>
            <person name="El-Shabrawy E.S.M."/>
            <person name="Shalaby A.B.A."/>
            <person name="Houterman P."/>
            <person name="Brock N.L."/>
            <person name="Burkhardt I."/>
            <person name="Tsavkelova E.A."/>
            <person name="Dickschat J.S."/>
            <person name="Galuszka P."/>
            <person name="Gueldener U."/>
            <person name="Tudzynski B."/>
        </authorList>
    </citation>
    <scope>NUCLEOTIDE SEQUENCE [LARGE SCALE GENOMIC DNA]</scope>
    <source>
        <strain evidence="2">MRC7560</strain>
    </source>
</reference>
<organism evidence="1 2">
    <name type="scientific">Fusarium mangiferae</name>
    <name type="common">Mango malformation disease fungus</name>
    <dbReference type="NCBI Taxonomy" id="192010"/>
    <lineage>
        <taxon>Eukaryota</taxon>
        <taxon>Fungi</taxon>
        <taxon>Dikarya</taxon>
        <taxon>Ascomycota</taxon>
        <taxon>Pezizomycotina</taxon>
        <taxon>Sordariomycetes</taxon>
        <taxon>Hypocreomycetidae</taxon>
        <taxon>Hypocreales</taxon>
        <taxon>Nectriaceae</taxon>
        <taxon>Fusarium</taxon>
        <taxon>Fusarium fujikuroi species complex</taxon>
    </lineage>
</organism>
<sequence>MDRVYLRGPRHRVFEGTLLYSRITPSFLAHYTKETGEFDSCFPTFSCIHPETQASLPLAPAFILKYRYPQHSFGDICAALGTESLDEKNYAKFISVLESGRPIPTVLSLPAQAPYTALSVIKCQPESAEDDQRVSEKPINDLDIFALPKGFPLVYKIYGVPDAVQQLLQEATHRINYDSLREVPDTPLLEFQWIDDYDIIVDEVVGDLVG</sequence>
<gene>
    <name evidence="1" type="ORF">FMAN_15132</name>
</gene>
<dbReference type="EMBL" id="FCQH01000014">
    <property type="protein sequence ID" value="CVL03556.1"/>
    <property type="molecule type" value="Genomic_DNA"/>
</dbReference>
<dbReference type="GeneID" id="65094375"/>
<accession>A0A1L7U8U7</accession>
<evidence type="ECO:0000313" key="1">
    <source>
        <dbReference type="EMBL" id="CVL03556.1"/>
    </source>
</evidence>
<dbReference type="AlphaFoldDB" id="A0A1L7U8U7"/>
<proteinExistence type="predicted"/>
<dbReference type="Proteomes" id="UP000184255">
    <property type="component" value="Unassembled WGS sequence"/>
</dbReference>